<protein>
    <recommendedName>
        <fullName evidence="4">Lysozyme</fullName>
    </recommendedName>
</protein>
<dbReference type="AlphaFoldDB" id="A0A4P6ZMV7"/>
<dbReference type="OrthoDB" id="5056238at2"/>
<sequence>MVKDKPLKVILSTVALALGLVLSLAIGGFSSARPANAANAYDISSYQGYVNDNQASRLKNEVNFMILKAENGGLYQDQQFDHNAYEMQKNNIPYGAYDYSTYANPAQAQEEAQALYQRAPQADFYVNDSEENDAGDQYNDSTQAWANEIHQVTRKPAILYSGTYFMNTHTTPQTRNAYDGLWVAQYGAEPNPAYHYDLWQYTDQHYSPALGESVDASVFPDGNDKPMSFWTGNGQSSDDHAQPIHVTKVTKPVKPVKPIKPVVKPIVRRHRRHYTHKVRKSASVKINTVNKKNNKKSNHNARNMNTRRNRQVRQARQKEAWQTAVRKHRRQASKLYRKTKKNVQAHKHSVKIIYNPHYYRSKRIDYLKVIGQNGINLYTMNGKYFDHVDPGTVLTVYRFMTVYHPSTGYMTKSVGIHYGHRDLFTSRKDLVQWYKYQNQNN</sequence>
<dbReference type="PROSITE" id="PS51904">
    <property type="entry name" value="GLYCOSYL_HYDROL_F25_2"/>
    <property type="match status" value="1"/>
</dbReference>
<reference evidence="3" key="1">
    <citation type="submission" date="2018-12" db="EMBL/GenBank/DDBJ databases">
        <title>A new species of lactobacillus.</title>
        <authorList>
            <person name="Jian Y."/>
            <person name="Xin L."/>
            <person name="Hong Z.J."/>
            <person name="Ming L.Z."/>
            <person name="Hong X.Z."/>
        </authorList>
    </citation>
    <scope>NUCLEOTIDE SEQUENCE [LARGE SCALE GENOMIC DNA]</scope>
    <source>
        <strain evidence="3">HSLZ-75</strain>
    </source>
</reference>
<dbReference type="GO" id="GO:0016998">
    <property type="term" value="P:cell wall macromolecule catabolic process"/>
    <property type="evidence" value="ECO:0007669"/>
    <property type="project" value="InterPro"/>
</dbReference>
<organism evidence="2 3">
    <name type="scientific">Acetilactobacillus jinshanensis</name>
    <dbReference type="NCBI Taxonomy" id="1720083"/>
    <lineage>
        <taxon>Bacteria</taxon>
        <taxon>Bacillati</taxon>
        <taxon>Bacillota</taxon>
        <taxon>Bacilli</taxon>
        <taxon>Lactobacillales</taxon>
        <taxon>Lactobacillaceae</taxon>
        <taxon>Acetilactobacillus</taxon>
    </lineage>
</organism>
<dbReference type="Proteomes" id="UP000294321">
    <property type="component" value="Chromosome"/>
</dbReference>
<dbReference type="EMBL" id="CP034726">
    <property type="protein sequence ID" value="QBP18957.1"/>
    <property type="molecule type" value="Genomic_DNA"/>
</dbReference>
<gene>
    <name evidence="2" type="ORF">ELX58_07690</name>
</gene>
<dbReference type="RefSeq" id="WP_133442514.1">
    <property type="nucleotide sequence ID" value="NZ_CP034726.1"/>
</dbReference>
<evidence type="ECO:0000256" key="1">
    <source>
        <dbReference type="ARBA" id="ARBA00010646"/>
    </source>
</evidence>
<dbReference type="InterPro" id="IPR002053">
    <property type="entry name" value="Glyco_hydro_25"/>
</dbReference>
<keyword evidence="3" id="KW-1185">Reference proteome</keyword>
<dbReference type="SUPFAM" id="SSF51445">
    <property type="entry name" value="(Trans)glycosidases"/>
    <property type="match status" value="1"/>
</dbReference>
<dbReference type="KEGG" id="lji:ELX58_07690"/>
<evidence type="ECO:0008006" key="4">
    <source>
        <dbReference type="Google" id="ProtNLM"/>
    </source>
</evidence>
<dbReference type="PANTHER" id="PTHR34135:SF2">
    <property type="entry name" value="LYSOZYME"/>
    <property type="match status" value="1"/>
</dbReference>
<accession>A0A4P6ZMV7</accession>
<proteinExistence type="inferred from homology"/>
<dbReference type="Gene3D" id="3.20.20.80">
    <property type="entry name" value="Glycosidases"/>
    <property type="match status" value="1"/>
</dbReference>
<evidence type="ECO:0000313" key="2">
    <source>
        <dbReference type="EMBL" id="QBP18957.1"/>
    </source>
</evidence>
<evidence type="ECO:0000313" key="3">
    <source>
        <dbReference type="Proteomes" id="UP000294321"/>
    </source>
</evidence>
<comment type="similarity">
    <text evidence="1">Belongs to the glycosyl hydrolase 25 family.</text>
</comment>
<name>A0A4P6ZMV7_9LACO</name>
<dbReference type="Pfam" id="PF01183">
    <property type="entry name" value="Glyco_hydro_25"/>
    <property type="match status" value="1"/>
</dbReference>
<dbReference type="GO" id="GO:0003796">
    <property type="term" value="F:lysozyme activity"/>
    <property type="evidence" value="ECO:0007669"/>
    <property type="project" value="InterPro"/>
</dbReference>
<dbReference type="GO" id="GO:0009253">
    <property type="term" value="P:peptidoglycan catabolic process"/>
    <property type="evidence" value="ECO:0007669"/>
    <property type="project" value="InterPro"/>
</dbReference>
<dbReference type="GO" id="GO:0016052">
    <property type="term" value="P:carbohydrate catabolic process"/>
    <property type="evidence" value="ECO:0007669"/>
    <property type="project" value="TreeGrafter"/>
</dbReference>
<dbReference type="InterPro" id="IPR017853">
    <property type="entry name" value="GH"/>
</dbReference>
<dbReference type="PANTHER" id="PTHR34135">
    <property type="entry name" value="LYSOZYME"/>
    <property type="match status" value="1"/>
</dbReference>